<dbReference type="InterPro" id="IPR050796">
    <property type="entry name" value="SCF_F-box_component"/>
</dbReference>
<dbReference type="KEGG" id="mtr:11435161"/>
<gene>
    <name evidence="4" type="primary">11435161</name>
    <name evidence="2" type="ordered locus">MTR_4g030980</name>
    <name evidence="3" type="ORF">MtrunA17_Chr4g0013771</name>
</gene>
<dbReference type="InterPro" id="IPR036047">
    <property type="entry name" value="F-box-like_dom_sf"/>
</dbReference>
<keyword evidence="5" id="KW-1185">Reference proteome</keyword>
<proteinExistence type="predicted"/>
<evidence type="ECO:0000313" key="4">
    <source>
        <dbReference type="EnsemblPlants" id="AES87603"/>
    </source>
</evidence>
<reference evidence="2 5" key="1">
    <citation type="journal article" date="2011" name="Nature">
        <title>The Medicago genome provides insight into the evolution of rhizobial symbioses.</title>
        <authorList>
            <person name="Young N.D."/>
            <person name="Debelle F."/>
            <person name="Oldroyd G.E."/>
            <person name="Geurts R."/>
            <person name="Cannon S.B."/>
            <person name="Udvardi M.K."/>
            <person name="Benedito V.A."/>
            <person name="Mayer K.F."/>
            <person name="Gouzy J."/>
            <person name="Schoof H."/>
            <person name="Van de Peer Y."/>
            <person name="Proost S."/>
            <person name="Cook D.R."/>
            <person name="Meyers B.C."/>
            <person name="Spannagl M."/>
            <person name="Cheung F."/>
            <person name="De Mita S."/>
            <person name="Krishnakumar V."/>
            <person name="Gundlach H."/>
            <person name="Zhou S."/>
            <person name="Mudge J."/>
            <person name="Bharti A.K."/>
            <person name="Murray J.D."/>
            <person name="Naoumkina M.A."/>
            <person name="Rosen B."/>
            <person name="Silverstein K.A."/>
            <person name="Tang H."/>
            <person name="Rombauts S."/>
            <person name="Zhao P.X."/>
            <person name="Zhou P."/>
            <person name="Barbe V."/>
            <person name="Bardou P."/>
            <person name="Bechner M."/>
            <person name="Bellec A."/>
            <person name="Berger A."/>
            <person name="Berges H."/>
            <person name="Bidwell S."/>
            <person name="Bisseling T."/>
            <person name="Choisne N."/>
            <person name="Couloux A."/>
            <person name="Denny R."/>
            <person name="Deshpande S."/>
            <person name="Dai X."/>
            <person name="Doyle J.J."/>
            <person name="Dudez A.M."/>
            <person name="Farmer A.D."/>
            <person name="Fouteau S."/>
            <person name="Franken C."/>
            <person name="Gibelin C."/>
            <person name="Gish J."/>
            <person name="Goldstein S."/>
            <person name="Gonzalez A.J."/>
            <person name="Green P.J."/>
            <person name="Hallab A."/>
            <person name="Hartog M."/>
            <person name="Hua A."/>
            <person name="Humphray S.J."/>
            <person name="Jeong D.H."/>
            <person name="Jing Y."/>
            <person name="Jocker A."/>
            <person name="Kenton S.M."/>
            <person name="Kim D.J."/>
            <person name="Klee K."/>
            <person name="Lai H."/>
            <person name="Lang C."/>
            <person name="Lin S."/>
            <person name="Macmil S.L."/>
            <person name="Magdelenat G."/>
            <person name="Matthews L."/>
            <person name="McCorrison J."/>
            <person name="Monaghan E.L."/>
            <person name="Mun J.H."/>
            <person name="Najar F.Z."/>
            <person name="Nicholson C."/>
            <person name="Noirot C."/>
            <person name="O'Bleness M."/>
            <person name="Paule C.R."/>
            <person name="Poulain J."/>
            <person name="Prion F."/>
            <person name="Qin B."/>
            <person name="Qu C."/>
            <person name="Retzel E.F."/>
            <person name="Riddle C."/>
            <person name="Sallet E."/>
            <person name="Samain S."/>
            <person name="Samson N."/>
            <person name="Sanders I."/>
            <person name="Saurat O."/>
            <person name="Scarpelli C."/>
            <person name="Schiex T."/>
            <person name="Segurens B."/>
            <person name="Severin A.J."/>
            <person name="Sherrier D.J."/>
            <person name="Shi R."/>
            <person name="Sims S."/>
            <person name="Singer S.R."/>
            <person name="Sinharoy S."/>
            <person name="Sterck L."/>
            <person name="Viollet A."/>
            <person name="Wang B.B."/>
            <person name="Wang K."/>
            <person name="Wang M."/>
            <person name="Wang X."/>
            <person name="Warfsmann J."/>
            <person name="Weissenbach J."/>
            <person name="White D.D."/>
            <person name="White J.D."/>
            <person name="Wiley G.B."/>
            <person name="Wincker P."/>
            <person name="Xing Y."/>
            <person name="Yang L."/>
            <person name="Yao Z."/>
            <person name="Ying F."/>
            <person name="Zhai J."/>
            <person name="Zhou L."/>
            <person name="Zuber A."/>
            <person name="Denarie J."/>
            <person name="Dixon R.A."/>
            <person name="May G.D."/>
            <person name="Schwartz D.C."/>
            <person name="Rogers J."/>
            <person name="Quetier F."/>
            <person name="Town C.D."/>
            <person name="Roe B.A."/>
        </authorList>
    </citation>
    <scope>NUCLEOTIDE SEQUENCE [LARGE SCALE GENOMIC DNA]</scope>
    <source>
        <strain evidence="2">A17</strain>
        <strain evidence="4 5">cv. Jemalong A17</strain>
    </source>
</reference>
<dbReference type="InterPro" id="IPR006527">
    <property type="entry name" value="F-box-assoc_dom_typ1"/>
</dbReference>
<dbReference type="PANTHER" id="PTHR31672:SF13">
    <property type="entry name" value="F-BOX PROTEIN CPR30-LIKE"/>
    <property type="match status" value="1"/>
</dbReference>
<dbReference type="OrthoDB" id="1411293at2759"/>
<protein>
    <submittedName>
        <fullName evidence="2">F-box protein interaction domain protein</fullName>
    </submittedName>
    <submittedName>
        <fullName evidence="3">Putative F-box domain-containing protein</fullName>
    </submittedName>
</protein>
<dbReference type="Pfam" id="PF07734">
    <property type="entry name" value="FBA_1"/>
    <property type="match status" value="1"/>
</dbReference>
<dbReference type="NCBIfam" id="TIGR01640">
    <property type="entry name" value="F_box_assoc_1"/>
    <property type="match status" value="1"/>
</dbReference>
<evidence type="ECO:0000313" key="2">
    <source>
        <dbReference type="EMBL" id="AES87603.2"/>
    </source>
</evidence>
<sequence length="429" mass="51084">MKRQYQPDLVSQQILPDELIIEIMTWLPVKPLMQFKCVNKFFKTRISNPDFVQMHLNKSSRNPHLALMWKHDFHSRTFEQFSVITFPISLLLQNMYTHLHFSRPNLRSPQRLGRYENTTLRCNPYYRLDENYHTWWVVGSCNGLLCLIDVQCFGYNDWPHEYYWLYLWNPATRTKSRRNILSFPSNFKFSFGYDISSKTYKVVAFRVDLDKERGNATSVVKVFNMADNSWRNIQCFPVLPLYWFKREKNNGVYLNGTINWLTLRDYFYSDYEIGNVSNISVAQYGIVSLDLSTESYTELLLPRGFDKVSRVQPTLVGLINCLCFCHDFKGSHLVLWKMTDFGVQESWIQLLNISYENFHSSEYLLKFETMELLPLYLSKNAETLIFANDENDTTFIYNCRDNRGEQIRITNKIWWLWAKDYVESLVPTR</sequence>
<dbReference type="HOGENOM" id="CLU_027176_0_1_1"/>
<evidence type="ECO:0000313" key="5">
    <source>
        <dbReference type="Proteomes" id="UP000002051"/>
    </source>
</evidence>
<dbReference type="Proteomes" id="UP000265566">
    <property type="component" value="Chromosome 4"/>
</dbReference>
<dbReference type="Gramene" id="rna21515">
    <property type="protein sequence ID" value="RHN59484.1"/>
    <property type="gene ID" value="gene21515"/>
</dbReference>
<dbReference type="AlphaFoldDB" id="G7JKT7"/>
<feature type="domain" description="F-box" evidence="1">
    <location>
        <begin position="15"/>
        <end position="55"/>
    </location>
</feature>
<evidence type="ECO:0000259" key="1">
    <source>
        <dbReference type="SMART" id="SM00256"/>
    </source>
</evidence>
<dbReference type="PANTHER" id="PTHR31672">
    <property type="entry name" value="BNACNNG10540D PROTEIN"/>
    <property type="match status" value="1"/>
</dbReference>
<reference evidence="4" key="3">
    <citation type="submission" date="2015-04" db="UniProtKB">
        <authorList>
            <consortium name="EnsemblPlants"/>
        </authorList>
    </citation>
    <scope>IDENTIFICATION</scope>
    <source>
        <strain evidence="4">cv. Jemalong A17</strain>
    </source>
</reference>
<evidence type="ECO:0000313" key="3">
    <source>
        <dbReference type="EMBL" id="RHN59484.1"/>
    </source>
</evidence>
<reference evidence="2 5" key="2">
    <citation type="journal article" date="2014" name="BMC Genomics">
        <title>An improved genome release (version Mt4.0) for the model legume Medicago truncatula.</title>
        <authorList>
            <person name="Tang H."/>
            <person name="Krishnakumar V."/>
            <person name="Bidwell S."/>
            <person name="Rosen B."/>
            <person name="Chan A."/>
            <person name="Zhou S."/>
            <person name="Gentzbittel L."/>
            <person name="Childs K.L."/>
            <person name="Yandell M."/>
            <person name="Gundlach H."/>
            <person name="Mayer K.F."/>
            <person name="Schwartz D.C."/>
            <person name="Town C.D."/>
        </authorList>
    </citation>
    <scope>GENOME REANNOTATION</scope>
    <source>
        <strain evidence="4 5">cv. Jemalong A17</strain>
    </source>
</reference>
<name>G7JKT7_MEDTR</name>
<dbReference type="EnsemblPlants" id="AES87603">
    <property type="protein sequence ID" value="AES87603"/>
    <property type="gene ID" value="MTR_4g030980"/>
</dbReference>
<organism evidence="2 5">
    <name type="scientific">Medicago truncatula</name>
    <name type="common">Barrel medic</name>
    <name type="synonym">Medicago tribuloides</name>
    <dbReference type="NCBI Taxonomy" id="3880"/>
    <lineage>
        <taxon>Eukaryota</taxon>
        <taxon>Viridiplantae</taxon>
        <taxon>Streptophyta</taxon>
        <taxon>Embryophyta</taxon>
        <taxon>Tracheophyta</taxon>
        <taxon>Spermatophyta</taxon>
        <taxon>Magnoliopsida</taxon>
        <taxon>eudicotyledons</taxon>
        <taxon>Gunneridae</taxon>
        <taxon>Pentapetalae</taxon>
        <taxon>rosids</taxon>
        <taxon>fabids</taxon>
        <taxon>Fabales</taxon>
        <taxon>Fabaceae</taxon>
        <taxon>Papilionoideae</taxon>
        <taxon>50 kb inversion clade</taxon>
        <taxon>NPAAA clade</taxon>
        <taxon>Hologalegina</taxon>
        <taxon>IRL clade</taxon>
        <taxon>Trifolieae</taxon>
        <taxon>Medicago</taxon>
    </lineage>
</organism>
<dbReference type="EMBL" id="PSQE01000004">
    <property type="protein sequence ID" value="RHN59484.1"/>
    <property type="molecule type" value="Genomic_DNA"/>
</dbReference>
<accession>A0A0C3WUD5</accession>
<dbReference type="Pfam" id="PF00646">
    <property type="entry name" value="F-box"/>
    <property type="match status" value="1"/>
</dbReference>
<dbReference type="SMART" id="SM00256">
    <property type="entry name" value="FBOX"/>
    <property type="match status" value="1"/>
</dbReference>
<dbReference type="InterPro" id="IPR017451">
    <property type="entry name" value="F-box-assoc_interact_dom"/>
</dbReference>
<accession>G7JKT7</accession>
<dbReference type="Proteomes" id="UP000002051">
    <property type="component" value="Chromosome 4"/>
</dbReference>
<dbReference type="PaxDb" id="3880-AES87603"/>
<dbReference type="STRING" id="3880.G7JKT7"/>
<dbReference type="Gene3D" id="1.20.1280.50">
    <property type="match status" value="1"/>
</dbReference>
<dbReference type="InterPro" id="IPR001810">
    <property type="entry name" value="F-box_dom"/>
</dbReference>
<reference evidence="3" key="4">
    <citation type="journal article" date="2018" name="Nat. Plants">
        <title>Whole-genome landscape of Medicago truncatula symbiotic genes.</title>
        <authorList>
            <person name="Pecrix Y."/>
            <person name="Gamas P."/>
            <person name="Carrere S."/>
        </authorList>
    </citation>
    <scope>NUCLEOTIDE SEQUENCE</scope>
    <source>
        <tissue evidence="3">Leaves</tissue>
    </source>
</reference>
<dbReference type="SUPFAM" id="SSF81383">
    <property type="entry name" value="F-box domain"/>
    <property type="match status" value="1"/>
</dbReference>
<dbReference type="EMBL" id="CM001220">
    <property type="protein sequence ID" value="AES87603.2"/>
    <property type="molecule type" value="Genomic_DNA"/>
</dbReference>